<gene>
    <name evidence="2" type="ORF">CCMA1212_010206</name>
</gene>
<evidence type="ECO:0000313" key="2">
    <source>
        <dbReference type="EMBL" id="TFA98023.1"/>
    </source>
</evidence>
<evidence type="ECO:0000313" key="3">
    <source>
        <dbReference type="Proteomes" id="UP001642720"/>
    </source>
</evidence>
<feature type="transmembrane region" description="Helical" evidence="1">
    <location>
        <begin position="74"/>
        <end position="92"/>
    </location>
</feature>
<protein>
    <submittedName>
        <fullName evidence="2">Uncharacterized protein</fullName>
    </submittedName>
</protein>
<keyword evidence="1" id="KW-1133">Transmembrane helix</keyword>
<comment type="caution">
    <text evidence="2">The sequence shown here is derived from an EMBL/GenBank/DDBJ whole genome shotgun (WGS) entry which is preliminary data.</text>
</comment>
<keyword evidence="1" id="KW-0472">Membrane</keyword>
<dbReference type="RefSeq" id="XP_073554225.1">
    <property type="nucleotide sequence ID" value="XM_073707258.1"/>
</dbReference>
<evidence type="ECO:0000256" key="1">
    <source>
        <dbReference type="SAM" id="Phobius"/>
    </source>
</evidence>
<reference evidence="2 3" key="1">
    <citation type="submission" date="2018-01" db="EMBL/GenBank/DDBJ databases">
        <title>Genome characterization of the sugarcane-associated fungus Trichoderma ghanense CCMA-1212 and their application in lignocelulose bioconversion.</title>
        <authorList>
            <person name="Steindorff A.S."/>
            <person name="Mendes T.D."/>
            <person name="Vilela E.S.D."/>
            <person name="Rodrigues D.S."/>
            <person name="Formighieri E.F."/>
            <person name="Melo I.S."/>
            <person name="Favaro L.C.L."/>
        </authorList>
    </citation>
    <scope>NUCLEOTIDE SEQUENCE [LARGE SCALE GENOMIC DNA]</scope>
    <source>
        <strain evidence="2 3">CCMA-1212</strain>
    </source>
</reference>
<dbReference type="Proteomes" id="UP001642720">
    <property type="component" value="Unassembled WGS sequence"/>
</dbReference>
<name>A0ABY2GQQ8_9HYPO</name>
<keyword evidence="1" id="KW-0812">Transmembrane</keyword>
<accession>A0ABY2GQQ8</accession>
<keyword evidence="3" id="KW-1185">Reference proteome</keyword>
<dbReference type="EMBL" id="PPTA01000024">
    <property type="protein sequence ID" value="TFA98023.1"/>
    <property type="molecule type" value="Genomic_DNA"/>
</dbReference>
<dbReference type="GeneID" id="300581708"/>
<sequence>MTLPANASAYVLPIFNAFTKKYCINAPLSEEPVATCMRAMHIDRTSPFFSATWLLIIILLSWRSSNIKHNTIRLVLALLLYVVDLGLLIFIIDENDDLEQHRQVELPGGHGGDAEAVAAHAHAMLSGSITWWSWVVIHLNSCPGILWLTALPPFE</sequence>
<feature type="transmembrane region" description="Helical" evidence="1">
    <location>
        <begin position="131"/>
        <end position="151"/>
    </location>
</feature>
<proteinExistence type="predicted"/>
<feature type="transmembrane region" description="Helical" evidence="1">
    <location>
        <begin position="45"/>
        <end position="62"/>
    </location>
</feature>
<organism evidence="2 3">
    <name type="scientific">Trichoderma ghanense</name>
    <dbReference type="NCBI Taxonomy" id="65468"/>
    <lineage>
        <taxon>Eukaryota</taxon>
        <taxon>Fungi</taxon>
        <taxon>Dikarya</taxon>
        <taxon>Ascomycota</taxon>
        <taxon>Pezizomycotina</taxon>
        <taxon>Sordariomycetes</taxon>
        <taxon>Hypocreomycetidae</taxon>
        <taxon>Hypocreales</taxon>
        <taxon>Hypocreaceae</taxon>
        <taxon>Trichoderma</taxon>
    </lineage>
</organism>